<dbReference type="CDD" id="cd06222">
    <property type="entry name" value="RNase_H_like"/>
    <property type="match status" value="1"/>
</dbReference>
<dbReference type="SUPFAM" id="SSF53098">
    <property type="entry name" value="Ribonuclease H-like"/>
    <property type="match status" value="1"/>
</dbReference>
<accession>A0ABQ7U122</accession>
<dbReference type="InterPro" id="IPR036397">
    <property type="entry name" value="RNaseH_sf"/>
</dbReference>
<dbReference type="InterPro" id="IPR044730">
    <property type="entry name" value="RNase_H-like_dom_plant"/>
</dbReference>
<evidence type="ECO:0000259" key="1">
    <source>
        <dbReference type="PROSITE" id="PS50879"/>
    </source>
</evidence>
<dbReference type="InterPro" id="IPR052929">
    <property type="entry name" value="RNase_H-like_EbsB-rel"/>
</dbReference>
<dbReference type="PANTHER" id="PTHR47074:SF68">
    <property type="entry name" value="RNASE H TYPE-1 DOMAIN-CONTAINING PROTEIN"/>
    <property type="match status" value="1"/>
</dbReference>
<dbReference type="Gene3D" id="3.30.420.10">
    <property type="entry name" value="Ribonuclease H-like superfamily/Ribonuclease H"/>
    <property type="match status" value="1"/>
</dbReference>
<proteinExistence type="predicted"/>
<organism evidence="2 3">
    <name type="scientific">Solanum tuberosum</name>
    <name type="common">Potato</name>
    <dbReference type="NCBI Taxonomy" id="4113"/>
    <lineage>
        <taxon>Eukaryota</taxon>
        <taxon>Viridiplantae</taxon>
        <taxon>Streptophyta</taxon>
        <taxon>Embryophyta</taxon>
        <taxon>Tracheophyta</taxon>
        <taxon>Spermatophyta</taxon>
        <taxon>Magnoliopsida</taxon>
        <taxon>eudicotyledons</taxon>
        <taxon>Gunneridae</taxon>
        <taxon>Pentapetalae</taxon>
        <taxon>asterids</taxon>
        <taxon>lamiids</taxon>
        <taxon>Solanales</taxon>
        <taxon>Solanaceae</taxon>
        <taxon>Solanoideae</taxon>
        <taxon>Solaneae</taxon>
        <taxon>Solanum</taxon>
    </lineage>
</organism>
<dbReference type="EMBL" id="JAIVGD010000026">
    <property type="protein sequence ID" value="KAH0740560.1"/>
    <property type="molecule type" value="Genomic_DNA"/>
</dbReference>
<sequence>MGINFQQTSLSNYLLCWSAITVKNEAHRTIIQTLPIVICWNLWKNICSAKYGGKKSSVYKEIRVTRVIWKLPPPNRYKLNTDGSALHNPGKIGGGGILRDEQGIIIYAFVVPFGVGTNNQAEVQAACFYSSLEDTQVYTGITAAC</sequence>
<dbReference type="PANTHER" id="PTHR47074">
    <property type="entry name" value="BNAC02G40300D PROTEIN"/>
    <property type="match status" value="1"/>
</dbReference>
<name>A0ABQ7U122_SOLTU</name>
<protein>
    <recommendedName>
        <fullName evidence="1">RNase H type-1 domain-containing protein</fullName>
    </recommendedName>
</protein>
<feature type="domain" description="RNase H type-1" evidence="1">
    <location>
        <begin position="73"/>
        <end position="145"/>
    </location>
</feature>
<gene>
    <name evidence="2" type="ORF">KY290_033603</name>
</gene>
<dbReference type="Proteomes" id="UP000826656">
    <property type="component" value="Unassembled WGS sequence"/>
</dbReference>
<keyword evidence="3" id="KW-1185">Reference proteome</keyword>
<reference evidence="2 3" key="1">
    <citation type="journal article" date="2021" name="bioRxiv">
        <title>Chromosome-scale and haplotype-resolved genome assembly of a tetraploid potato cultivar.</title>
        <authorList>
            <person name="Sun H."/>
            <person name="Jiao W.-B."/>
            <person name="Krause K."/>
            <person name="Campoy J.A."/>
            <person name="Goel M."/>
            <person name="Folz-Donahue K."/>
            <person name="Kukat C."/>
            <person name="Huettel B."/>
            <person name="Schneeberger K."/>
        </authorList>
    </citation>
    <scope>NUCLEOTIDE SEQUENCE [LARGE SCALE GENOMIC DNA]</scope>
    <source>
        <strain evidence="2">SolTubOtavaFocal</strain>
        <tissue evidence="2">Leaves</tissue>
    </source>
</reference>
<evidence type="ECO:0000313" key="2">
    <source>
        <dbReference type="EMBL" id="KAH0740560.1"/>
    </source>
</evidence>
<dbReference type="PROSITE" id="PS50879">
    <property type="entry name" value="RNASE_H_1"/>
    <property type="match status" value="1"/>
</dbReference>
<comment type="caution">
    <text evidence="2">The sequence shown here is derived from an EMBL/GenBank/DDBJ whole genome shotgun (WGS) entry which is preliminary data.</text>
</comment>
<dbReference type="InterPro" id="IPR002156">
    <property type="entry name" value="RNaseH_domain"/>
</dbReference>
<dbReference type="InterPro" id="IPR012337">
    <property type="entry name" value="RNaseH-like_sf"/>
</dbReference>
<evidence type="ECO:0000313" key="3">
    <source>
        <dbReference type="Proteomes" id="UP000826656"/>
    </source>
</evidence>